<reference evidence="1" key="1">
    <citation type="submission" date="2022-08" db="EMBL/GenBank/DDBJ databases">
        <title>Genome Sequence of Pycnoporus sanguineus.</title>
        <authorList>
            <person name="Buettner E."/>
        </authorList>
    </citation>
    <scope>NUCLEOTIDE SEQUENCE</scope>
    <source>
        <strain evidence="1">CG-C14</strain>
    </source>
</reference>
<protein>
    <submittedName>
        <fullName evidence="1">Uncharacterized protein</fullName>
    </submittedName>
</protein>
<name>A0ACC1Q9H5_9APHY</name>
<proteinExistence type="predicted"/>
<keyword evidence="2" id="KW-1185">Reference proteome</keyword>
<organism evidence="1 2">
    <name type="scientific">Trametes sanguinea</name>
    <dbReference type="NCBI Taxonomy" id="158606"/>
    <lineage>
        <taxon>Eukaryota</taxon>
        <taxon>Fungi</taxon>
        <taxon>Dikarya</taxon>
        <taxon>Basidiomycota</taxon>
        <taxon>Agaricomycotina</taxon>
        <taxon>Agaricomycetes</taxon>
        <taxon>Polyporales</taxon>
        <taxon>Polyporaceae</taxon>
        <taxon>Trametes</taxon>
    </lineage>
</organism>
<dbReference type="Proteomes" id="UP001144978">
    <property type="component" value="Unassembled WGS sequence"/>
</dbReference>
<comment type="caution">
    <text evidence="1">The sequence shown here is derived from an EMBL/GenBank/DDBJ whole genome shotgun (WGS) entry which is preliminary data.</text>
</comment>
<gene>
    <name evidence="1" type="ORF">NUW54_g1672</name>
</gene>
<accession>A0ACC1Q9H5</accession>
<evidence type="ECO:0000313" key="1">
    <source>
        <dbReference type="EMBL" id="KAJ3013149.1"/>
    </source>
</evidence>
<sequence length="485" mass="53588">MSHFSHRLPRASGLASGTSRSATTDDSAELALNCAAPSVHRKRRQRATVEWIFIERGRSSDNPPLSLRSQHAASIVADTASANCQQPPLAPVFQLLQSFSSVPARAQVHSGLAWQVISSMTYLYRRSPQSLAICTRVLQSRTHRLVIFLSNTKHELRHGYFSPFRHLNASLDGSDDTIPAVYPSLVHLGVRSVPLLAHARRDGDYDLASSSDTGDRPSGALSTKISSCYLYELLGSVSSLLRILLMPSLLLINPTGSFQPQRRRRNVISRRKSRTYCPPLLRYPFTDVRSLRQALLAFEYIATFDQEVQLIWMRKKTPASLLFLVVRYHALISQVFLNAASYSVICSKYVKAQIGMEYAQFFTWAAFSGLRTLALSQMNWYLAAFVFVLASGPFVINMWSLSYGVIGANLPIVGCLGGVDVPTHAAHIGDPQSEAIRPVCTEDKPQELYCHGHARSSPTFSWSSSPGAMPLKDSDGSSAACRLCH</sequence>
<dbReference type="EMBL" id="JANSHE010000286">
    <property type="protein sequence ID" value="KAJ3013149.1"/>
    <property type="molecule type" value="Genomic_DNA"/>
</dbReference>
<evidence type="ECO:0000313" key="2">
    <source>
        <dbReference type="Proteomes" id="UP001144978"/>
    </source>
</evidence>